<accession>A0A0R3C0N8</accession>
<feature type="signal peptide" evidence="1">
    <location>
        <begin position="1"/>
        <end position="25"/>
    </location>
</feature>
<dbReference type="AlphaFoldDB" id="A0A0R3C0N8"/>
<dbReference type="OrthoDB" id="8161486at2"/>
<name>A0A0R3C0N8_9BRAD</name>
<dbReference type="EMBL" id="LJYF01000033">
    <property type="protein sequence ID" value="KRP91304.1"/>
    <property type="molecule type" value="Genomic_DNA"/>
</dbReference>
<dbReference type="RefSeq" id="WP_051057016.1">
    <property type="nucleotide sequence ID" value="NZ_CP104173.1"/>
</dbReference>
<comment type="caution">
    <text evidence="2">The sequence shown here is derived from an EMBL/GenBank/DDBJ whole genome shotgun (WGS) entry which is preliminary data.</text>
</comment>
<evidence type="ECO:0000313" key="3">
    <source>
        <dbReference type="Proteomes" id="UP000051380"/>
    </source>
</evidence>
<organism evidence="2 3">
    <name type="scientific">Bradyrhizobium yuanmingense</name>
    <dbReference type="NCBI Taxonomy" id="108015"/>
    <lineage>
        <taxon>Bacteria</taxon>
        <taxon>Pseudomonadati</taxon>
        <taxon>Pseudomonadota</taxon>
        <taxon>Alphaproteobacteria</taxon>
        <taxon>Hyphomicrobiales</taxon>
        <taxon>Nitrobacteraceae</taxon>
        <taxon>Bradyrhizobium</taxon>
    </lineage>
</organism>
<feature type="chain" id="PRO_5006433721" evidence="1">
    <location>
        <begin position="26"/>
        <end position="120"/>
    </location>
</feature>
<keyword evidence="1" id="KW-0732">Signal</keyword>
<protein>
    <submittedName>
        <fullName evidence="2">Uncharacterized protein</fullName>
    </submittedName>
</protein>
<dbReference type="Proteomes" id="UP000051380">
    <property type="component" value="Unassembled WGS sequence"/>
</dbReference>
<gene>
    <name evidence="2" type="ORF">AOQ72_32855</name>
</gene>
<evidence type="ECO:0000313" key="2">
    <source>
        <dbReference type="EMBL" id="KRP91304.1"/>
    </source>
</evidence>
<dbReference type="GeneID" id="93177727"/>
<reference evidence="2 3" key="1">
    <citation type="submission" date="2015-09" db="EMBL/GenBank/DDBJ databases">
        <title>Draft Genome Sequence of the Strain BR 3267 (Bradyrhizobium yuanmingense) recommended as inoculant for cowpea in Brazil.</title>
        <authorList>
            <person name="Simoes-Araujo J.L."/>
            <person name="Zilli J.E."/>
        </authorList>
    </citation>
    <scope>NUCLEOTIDE SEQUENCE [LARGE SCALE GENOMIC DNA]</scope>
    <source>
        <strain evidence="2 3">BR3267</strain>
    </source>
</reference>
<evidence type="ECO:0000256" key="1">
    <source>
        <dbReference type="SAM" id="SignalP"/>
    </source>
</evidence>
<sequence>MTMRSFTASVLVAALSLGTPALVQAQGASSQSDTEQSSTQSSTVIRSIQVVDVKELQPAVRAKVDELVAHTSETDIQSLRQSIDATPQAASVLKAKGLSSAQVVAINIVDGVLTMFTKTA</sequence>
<proteinExistence type="predicted"/>